<dbReference type="Proteomes" id="UP000000845">
    <property type="component" value="Chromosome"/>
</dbReference>
<dbReference type="PANTHER" id="PTHR36203">
    <property type="entry name" value="ASCORBATE-SPECIFIC PTS SYSTEM EIIA COMPONENT"/>
    <property type="match status" value="1"/>
</dbReference>
<keyword evidence="3" id="KW-0963">Cytoplasm</keyword>
<dbReference type="STRING" id="526218.Sterm_2491"/>
<evidence type="ECO:0000256" key="3">
    <source>
        <dbReference type="ARBA" id="ARBA00022490"/>
    </source>
</evidence>
<dbReference type="AlphaFoldDB" id="D1ALK1"/>
<keyword evidence="4" id="KW-0808">Transferase</keyword>
<reference evidence="9" key="1">
    <citation type="submission" date="2009-09" db="EMBL/GenBank/DDBJ databases">
        <title>The complete chromosome of Sebaldella termitidis ATCC 33386.</title>
        <authorList>
            <consortium name="US DOE Joint Genome Institute (JGI-PGF)"/>
            <person name="Lucas S."/>
            <person name="Copeland A."/>
            <person name="Lapidus A."/>
            <person name="Glavina del Rio T."/>
            <person name="Dalin E."/>
            <person name="Tice H."/>
            <person name="Bruce D."/>
            <person name="Goodwin L."/>
            <person name="Pitluck S."/>
            <person name="Kyrpides N."/>
            <person name="Mavromatis K."/>
            <person name="Ivanova N."/>
            <person name="Mikhailova N."/>
            <person name="Sims D."/>
            <person name="Meincke L."/>
            <person name="Brettin T."/>
            <person name="Detter J.C."/>
            <person name="Han C."/>
            <person name="Larimer F."/>
            <person name="Land M."/>
            <person name="Hauser L."/>
            <person name="Markowitz V."/>
            <person name="Cheng J.F."/>
            <person name="Hugenholtz P."/>
            <person name="Woyke T."/>
            <person name="Wu D."/>
            <person name="Eisen J.A."/>
        </authorList>
    </citation>
    <scope>NUCLEOTIDE SEQUENCE [LARGE SCALE GENOMIC DNA]</scope>
    <source>
        <strain evidence="9">ATCC 33386 / NCTC 11300</strain>
    </source>
</reference>
<dbReference type="HOGENOM" id="CLU_072531_2_0_0"/>
<keyword evidence="6" id="KW-0418">Kinase</keyword>
<evidence type="ECO:0000256" key="6">
    <source>
        <dbReference type="ARBA" id="ARBA00022777"/>
    </source>
</evidence>
<dbReference type="RefSeq" id="WP_012861938.1">
    <property type="nucleotide sequence ID" value="NC_013517.1"/>
</dbReference>
<proteinExistence type="predicted"/>
<organism evidence="8 9">
    <name type="scientific">Sebaldella termitidis (strain ATCC 33386 / NCTC 11300)</name>
    <dbReference type="NCBI Taxonomy" id="526218"/>
    <lineage>
        <taxon>Bacteria</taxon>
        <taxon>Fusobacteriati</taxon>
        <taxon>Fusobacteriota</taxon>
        <taxon>Fusobacteriia</taxon>
        <taxon>Fusobacteriales</taxon>
        <taxon>Leptotrichiaceae</taxon>
        <taxon>Sebaldella</taxon>
    </lineage>
</organism>
<evidence type="ECO:0000256" key="4">
    <source>
        <dbReference type="ARBA" id="ARBA00022679"/>
    </source>
</evidence>
<protein>
    <submittedName>
        <fullName evidence="8">PTS IIA-like nitrogen-regulatory protein PtsN</fullName>
    </submittedName>
</protein>
<feature type="domain" description="PTS EIIA type-2" evidence="7">
    <location>
        <begin position="1"/>
        <end position="143"/>
    </location>
</feature>
<evidence type="ECO:0000256" key="2">
    <source>
        <dbReference type="ARBA" id="ARBA00022448"/>
    </source>
</evidence>
<reference evidence="8 9" key="2">
    <citation type="journal article" date="2010" name="Stand. Genomic Sci.">
        <title>Complete genome sequence of Sebaldella termitidis type strain (NCTC 11300).</title>
        <authorList>
            <person name="Harmon-Smith M."/>
            <person name="Celia L."/>
            <person name="Chertkov O."/>
            <person name="Lapidus A."/>
            <person name="Copeland A."/>
            <person name="Glavina Del Rio T."/>
            <person name="Nolan M."/>
            <person name="Lucas S."/>
            <person name="Tice H."/>
            <person name="Cheng J.F."/>
            <person name="Han C."/>
            <person name="Detter J.C."/>
            <person name="Bruce D."/>
            <person name="Goodwin L."/>
            <person name="Pitluck S."/>
            <person name="Pati A."/>
            <person name="Liolios K."/>
            <person name="Ivanova N."/>
            <person name="Mavromatis K."/>
            <person name="Mikhailova N."/>
            <person name="Chen A."/>
            <person name="Palaniappan K."/>
            <person name="Land M."/>
            <person name="Hauser L."/>
            <person name="Chang Y.J."/>
            <person name="Jeffries C.D."/>
            <person name="Brettin T."/>
            <person name="Goker M."/>
            <person name="Beck B."/>
            <person name="Bristow J."/>
            <person name="Eisen J.A."/>
            <person name="Markowitz V."/>
            <person name="Hugenholtz P."/>
            <person name="Kyrpides N.C."/>
            <person name="Klenk H.P."/>
            <person name="Chen F."/>
        </authorList>
    </citation>
    <scope>NUCLEOTIDE SEQUENCE [LARGE SCALE GENOMIC DNA]</scope>
    <source>
        <strain evidence="9">ATCC 33386 / NCTC 11300</strain>
    </source>
</reference>
<dbReference type="eggNOG" id="COG1762">
    <property type="taxonomic scope" value="Bacteria"/>
</dbReference>
<comment type="subcellular location">
    <subcellularLocation>
        <location evidence="1">Cytoplasm</location>
    </subcellularLocation>
</comment>
<dbReference type="SUPFAM" id="SSF55804">
    <property type="entry name" value="Phoshotransferase/anion transport protein"/>
    <property type="match status" value="1"/>
</dbReference>
<gene>
    <name evidence="8" type="ordered locus">Sterm_2491</name>
</gene>
<dbReference type="GO" id="GO:0005737">
    <property type="term" value="C:cytoplasm"/>
    <property type="evidence" value="ECO:0007669"/>
    <property type="project" value="UniProtKB-SubCell"/>
</dbReference>
<evidence type="ECO:0000256" key="1">
    <source>
        <dbReference type="ARBA" id="ARBA00004496"/>
    </source>
</evidence>
<dbReference type="Gene3D" id="3.40.930.10">
    <property type="entry name" value="Mannitol-specific EII, Chain A"/>
    <property type="match status" value="1"/>
</dbReference>
<dbReference type="KEGG" id="str:Sterm_2491"/>
<evidence type="ECO:0000313" key="9">
    <source>
        <dbReference type="Proteomes" id="UP000000845"/>
    </source>
</evidence>
<evidence type="ECO:0000256" key="5">
    <source>
        <dbReference type="ARBA" id="ARBA00022683"/>
    </source>
</evidence>
<dbReference type="InterPro" id="IPR051351">
    <property type="entry name" value="Ascorbate-PTS_EIIA_comp"/>
</dbReference>
<keyword evidence="2" id="KW-0813">Transport</keyword>
<name>D1ALK1_SEBTE</name>
<sequence length="144" mass="16098">MINENMIALKESCKTPEEAVIRAGELLLKNGNVTQNYIDAMVKSYKVNGAYIVIAPRFAMPHARPEEGVLKAGFSILTLKEGVEFGSAENDPVDLIIGLAANNSNEHVEVIQKITEIFSDNEKRETIFNAENKEEIMKLFKEEQ</sequence>
<dbReference type="EMBL" id="CP001739">
    <property type="protein sequence ID" value="ACZ09344.1"/>
    <property type="molecule type" value="Genomic_DNA"/>
</dbReference>
<accession>D1ALK1</accession>
<dbReference type="GO" id="GO:0016301">
    <property type="term" value="F:kinase activity"/>
    <property type="evidence" value="ECO:0007669"/>
    <property type="project" value="UniProtKB-KW"/>
</dbReference>
<evidence type="ECO:0000313" key="8">
    <source>
        <dbReference type="EMBL" id="ACZ09344.1"/>
    </source>
</evidence>
<keyword evidence="5" id="KW-0598">Phosphotransferase system</keyword>
<dbReference type="InterPro" id="IPR002178">
    <property type="entry name" value="PTS_EIIA_type-2_dom"/>
</dbReference>
<dbReference type="InterPro" id="IPR016152">
    <property type="entry name" value="PTrfase/Anion_transptr"/>
</dbReference>
<dbReference type="PANTHER" id="PTHR36203:SF5">
    <property type="entry name" value="PTS SYSTEM, EIIA COMPONENT"/>
    <property type="match status" value="1"/>
</dbReference>
<dbReference type="GO" id="GO:0009401">
    <property type="term" value="P:phosphoenolpyruvate-dependent sugar phosphotransferase system"/>
    <property type="evidence" value="ECO:0007669"/>
    <property type="project" value="UniProtKB-KW"/>
</dbReference>
<dbReference type="CDD" id="cd00211">
    <property type="entry name" value="PTS_IIA_fru"/>
    <property type="match status" value="1"/>
</dbReference>
<dbReference type="Pfam" id="PF00359">
    <property type="entry name" value="PTS_EIIA_2"/>
    <property type="match status" value="1"/>
</dbReference>
<evidence type="ECO:0000259" key="7">
    <source>
        <dbReference type="PROSITE" id="PS51094"/>
    </source>
</evidence>
<dbReference type="PROSITE" id="PS51094">
    <property type="entry name" value="PTS_EIIA_TYPE_2"/>
    <property type="match status" value="1"/>
</dbReference>
<keyword evidence="9" id="KW-1185">Reference proteome</keyword>